<reference evidence="3 4" key="1">
    <citation type="journal article" date="2011" name="Science">
        <title>The Selaginella genome identifies genetic changes associated with the evolution of vascular plants.</title>
        <authorList>
            <person name="Banks J.A."/>
            <person name="Nishiyama T."/>
            <person name="Hasebe M."/>
            <person name="Bowman J.L."/>
            <person name="Gribskov M."/>
            <person name="dePamphilis C."/>
            <person name="Albert V.A."/>
            <person name="Aono N."/>
            <person name="Aoyama T."/>
            <person name="Ambrose B.A."/>
            <person name="Ashton N.W."/>
            <person name="Axtell M.J."/>
            <person name="Barker E."/>
            <person name="Barker M.S."/>
            <person name="Bennetzen J.L."/>
            <person name="Bonawitz N.D."/>
            <person name="Chapple C."/>
            <person name="Cheng C."/>
            <person name="Correa L.G."/>
            <person name="Dacre M."/>
            <person name="DeBarry J."/>
            <person name="Dreyer I."/>
            <person name="Elias M."/>
            <person name="Engstrom E.M."/>
            <person name="Estelle M."/>
            <person name="Feng L."/>
            <person name="Finet C."/>
            <person name="Floyd S.K."/>
            <person name="Frommer W.B."/>
            <person name="Fujita T."/>
            <person name="Gramzow L."/>
            <person name="Gutensohn M."/>
            <person name="Harholt J."/>
            <person name="Hattori M."/>
            <person name="Heyl A."/>
            <person name="Hirai T."/>
            <person name="Hiwatashi Y."/>
            <person name="Ishikawa M."/>
            <person name="Iwata M."/>
            <person name="Karol K.G."/>
            <person name="Koehler B."/>
            <person name="Kolukisaoglu U."/>
            <person name="Kubo M."/>
            <person name="Kurata T."/>
            <person name="Lalonde S."/>
            <person name="Li K."/>
            <person name="Li Y."/>
            <person name="Litt A."/>
            <person name="Lyons E."/>
            <person name="Manning G."/>
            <person name="Maruyama T."/>
            <person name="Michael T.P."/>
            <person name="Mikami K."/>
            <person name="Miyazaki S."/>
            <person name="Morinaga S."/>
            <person name="Murata T."/>
            <person name="Mueller-Roeber B."/>
            <person name="Nelson D.R."/>
            <person name="Obara M."/>
            <person name="Oguri Y."/>
            <person name="Olmstead R.G."/>
            <person name="Onodera N."/>
            <person name="Petersen B.L."/>
            <person name="Pils B."/>
            <person name="Prigge M."/>
            <person name="Rensing S.A."/>
            <person name="Riano-Pachon D.M."/>
            <person name="Roberts A.W."/>
            <person name="Sato Y."/>
            <person name="Scheller H.V."/>
            <person name="Schulz B."/>
            <person name="Schulz C."/>
            <person name="Shakirov E.V."/>
            <person name="Shibagaki N."/>
            <person name="Shinohara N."/>
            <person name="Shippen D.E."/>
            <person name="Soerensen I."/>
            <person name="Sotooka R."/>
            <person name="Sugimoto N."/>
            <person name="Sugita M."/>
            <person name="Sumikawa N."/>
            <person name="Tanurdzic M."/>
            <person name="Theissen G."/>
            <person name="Ulvskov P."/>
            <person name="Wakazuki S."/>
            <person name="Weng J.K."/>
            <person name="Willats W.W."/>
            <person name="Wipf D."/>
            <person name="Wolf P.G."/>
            <person name="Yang L."/>
            <person name="Zimmer A.D."/>
            <person name="Zhu Q."/>
            <person name="Mitros T."/>
            <person name="Hellsten U."/>
            <person name="Loque D."/>
            <person name="Otillar R."/>
            <person name="Salamov A."/>
            <person name="Schmutz J."/>
            <person name="Shapiro H."/>
            <person name="Lindquist E."/>
            <person name="Lucas S."/>
            <person name="Rokhsar D."/>
            <person name="Grigoriev I.V."/>
        </authorList>
    </citation>
    <scope>NUCLEOTIDE SEQUENCE [LARGE SCALE GENOMIC DNA]</scope>
</reference>
<dbReference type="AlphaFoldDB" id="D8RB51"/>
<protein>
    <recommendedName>
        <fullName evidence="5">AMP-dependent synthetase/ligase domain-containing protein</fullName>
    </recommendedName>
</protein>
<dbReference type="HOGENOM" id="CLU_000022_59_7_1"/>
<evidence type="ECO:0000313" key="4">
    <source>
        <dbReference type="Proteomes" id="UP000001514"/>
    </source>
</evidence>
<evidence type="ECO:0000259" key="1">
    <source>
        <dbReference type="Pfam" id="PF00501"/>
    </source>
</evidence>
<dbReference type="SUPFAM" id="SSF56801">
    <property type="entry name" value="Acetyl-CoA synthetase-like"/>
    <property type="match status" value="1"/>
</dbReference>
<evidence type="ECO:0000259" key="2">
    <source>
        <dbReference type="Pfam" id="PF13193"/>
    </source>
</evidence>
<evidence type="ECO:0008006" key="5">
    <source>
        <dbReference type="Google" id="ProtNLM"/>
    </source>
</evidence>
<dbReference type="eggNOG" id="KOG1177">
    <property type="taxonomic scope" value="Eukaryota"/>
</dbReference>
<dbReference type="FunCoup" id="D8RB51">
    <property type="interactions" value="1297"/>
</dbReference>
<dbReference type="Gramene" id="EFJ30433">
    <property type="protein sequence ID" value="EFJ30433"/>
    <property type="gene ID" value="SELMODRAFT_89333"/>
</dbReference>
<dbReference type="GO" id="GO:0006631">
    <property type="term" value="P:fatty acid metabolic process"/>
    <property type="evidence" value="ECO:0000318"/>
    <property type="project" value="GO_Central"/>
</dbReference>
<proteinExistence type="predicted"/>
<evidence type="ECO:0000313" key="3">
    <source>
        <dbReference type="EMBL" id="EFJ30433.1"/>
    </source>
</evidence>
<organism evidence="4">
    <name type="scientific">Selaginella moellendorffii</name>
    <name type="common">Spikemoss</name>
    <dbReference type="NCBI Taxonomy" id="88036"/>
    <lineage>
        <taxon>Eukaryota</taxon>
        <taxon>Viridiplantae</taxon>
        <taxon>Streptophyta</taxon>
        <taxon>Embryophyta</taxon>
        <taxon>Tracheophyta</taxon>
        <taxon>Lycopodiopsida</taxon>
        <taxon>Selaginellales</taxon>
        <taxon>Selaginellaceae</taxon>
        <taxon>Selaginella</taxon>
    </lineage>
</organism>
<dbReference type="PANTHER" id="PTHR43201">
    <property type="entry name" value="ACYL-COA SYNTHETASE"/>
    <property type="match status" value="1"/>
</dbReference>
<dbReference type="InterPro" id="IPR000873">
    <property type="entry name" value="AMP-dep_synth/lig_dom"/>
</dbReference>
<sequence>SEYYLEWMLAVPCAGGIVTPLNYRWSFDEANAAIQLVRPAILVLDEQCRHWGEPLSELYPWMMQVFLEEDCESKFFFFLSFLRISPSWQLFTETNLDLCFAPNNIALICFTSGTTGTPKGVSLTHRALVAQSLAKLAIVGYSSMDVYLHTAPLCHIGGISSVLAMVMAGSQQLFLPKFETSAVLQALKDYEISTMIVVPTMLRDILEPGIFRKSGSDQVFPSMLTILNGGGSVPSRLLPAVKKTFPNARLFSAYGMTEACSSMTFLRLDGHVPLGVGSCVGKPPPHVQVGIKDGRIFTRGPHVMHGYWGQTIETAGVLQQDGWLDTGDIGKIDKAGNLWLLGRAKDVVKTGGENVYASEVEMVLSQHPSVSSVAVVGVPESRLSEIVAAVVRLHDGWTWSISEHPMTVSESDLRLHCSKQGLSRYKIPKLIVQRQDPFPVTSTGKVRKDMIKAGLSKL</sequence>
<dbReference type="GO" id="GO:0031956">
    <property type="term" value="F:medium-chain fatty acid-CoA ligase activity"/>
    <property type="evidence" value="ECO:0000318"/>
    <property type="project" value="GO_Central"/>
</dbReference>
<dbReference type="Proteomes" id="UP000001514">
    <property type="component" value="Unassembled WGS sequence"/>
</dbReference>
<accession>D8RB51</accession>
<dbReference type="InParanoid" id="D8RB51"/>
<dbReference type="InterPro" id="IPR025110">
    <property type="entry name" value="AMP-bd_C"/>
</dbReference>
<feature type="non-terminal residue" evidence="3">
    <location>
        <position position="1"/>
    </location>
</feature>
<dbReference type="InterPro" id="IPR020845">
    <property type="entry name" value="AMP-binding_CS"/>
</dbReference>
<dbReference type="InterPro" id="IPR042099">
    <property type="entry name" value="ANL_N_sf"/>
</dbReference>
<dbReference type="Gene3D" id="3.40.50.12780">
    <property type="entry name" value="N-terminal domain of ligase-like"/>
    <property type="match status" value="1"/>
</dbReference>
<dbReference type="STRING" id="88036.D8RB51"/>
<dbReference type="PANTHER" id="PTHR43201:SF32">
    <property type="entry name" value="2-SUCCINYLBENZOATE--COA LIGASE, CHLOROPLASTIC_PEROXISOMAL"/>
    <property type="match status" value="1"/>
</dbReference>
<feature type="domain" description="AMP-dependent synthetase/ligase" evidence="1">
    <location>
        <begin position="4"/>
        <end position="308"/>
    </location>
</feature>
<name>D8RB51_SELML</name>
<keyword evidence="4" id="KW-1185">Reference proteome</keyword>
<dbReference type="KEGG" id="smo:SELMODRAFT_89333"/>
<dbReference type="InterPro" id="IPR045851">
    <property type="entry name" value="AMP-bd_C_sf"/>
</dbReference>
<dbReference type="Pfam" id="PF13193">
    <property type="entry name" value="AMP-binding_C"/>
    <property type="match status" value="1"/>
</dbReference>
<dbReference type="EMBL" id="GL377575">
    <property type="protein sequence ID" value="EFJ30433.1"/>
    <property type="molecule type" value="Genomic_DNA"/>
</dbReference>
<gene>
    <name evidence="3" type="ORF">SELMODRAFT_89333</name>
</gene>
<dbReference type="Gene3D" id="3.30.300.30">
    <property type="match status" value="1"/>
</dbReference>
<feature type="domain" description="AMP-binding enzyme C-terminal" evidence="2">
    <location>
        <begin position="359"/>
        <end position="445"/>
    </location>
</feature>
<dbReference type="OMA" id="TSSFFWI"/>
<dbReference type="Pfam" id="PF00501">
    <property type="entry name" value="AMP-binding"/>
    <property type="match status" value="1"/>
</dbReference>
<dbReference type="CDD" id="cd04433">
    <property type="entry name" value="AFD_class_I"/>
    <property type="match status" value="1"/>
</dbReference>
<dbReference type="PROSITE" id="PS00455">
    <property type="entry name" value="AMP_BINDING"/>
    <property type="match status" value="1"/>
</dbReference>